<keyword evidence="1" id="KW-0472">Membrane</keyword>
<dbReference type="STRING" id="1856638.A9Q68_07335"/>
<organism evidence="2 3">
    <name type="scientific">Streptococcus bovimastitidis</name>
    <dbReference type="NCBI Taxonomy" id="1856638"/>
    <lineage>
        <taxon>Bacteria</taxon>
        <taxon>Bacillati</taxon>
        <taxon>Bacillota</taxon>
        <taxon>Bacilli</taxon>
        <taxon>Lactobacillales</taxon>
        <taxon>Streptococcaceae</taxon>
        <taxon>Streptococcus</taxon>
    </lineage>
</organism>
<keyword evidence="3" id="KW-1185">Reference proteome</keyword>
<sequence length="119" mass="14029">MLEAALFIKSDPYIIVGEITVLILIIGFIYFQRGLKANNEKPIPYSTLIIFKAADKKPTDYPQLDQLCHWTYRKNLGGYYGQTKQNPNDIRKMILERYHLDKNQVEVRNLRFTWFSLNS</sequence>
<proteinExistence type="predicted"/>
<keyword evidence="1" id="KW-1133">Transmembrane helix</keyword>
<reference evidence="3" key="1">
    <citation type="submission" date="2016-06" db="EMBL/GenBank/DDBJ databases">
        <authorList>
            <person name="de Vries S.P.W."/>
            <person name="Hadjirin N.F."/>
            <person name="Lay E.M."/>
            <person name="Zadoks R.N."/>
            <person name="Peacock S.J."/>
            <person name="Parkhill J."/>
            <person name="Grant A.J."/>
            <person name="Mcdougall S."/>
            <person name="Holmes M.A."/>
        </authorList>
    </citation>
    <scope>NUCLEOTIDE SEQUENCE [LARGE SCALE GENOMIC DNA]</scope>
    <source>
        <strain evidence="3">NZ1587</strain>
    </source>
</reference>
<name>A0A1L8MM06_9STRE</name>
<evidence type="ECO:0000313" key="3">
    <source>
        <dbReference type="Proteomes" id="UP000182015"/>
    </source>
</evidence>
<evidence type="ECO:0000313" key="2">
    <source>
        <dbReference type="EMBL" id="OJF71792.1"/>
    </source>
</evidence>
<dbReference type="Proteomes" id="UP000182015">
    <property type="component" value="Unassembled WGS sequence"/>
</dbReference>
<dbReference type="AlphaFoldDB" id="A0A1L8MM06"/>
<accession>A0A1L8MM06</accession>
<comment type="caution">
    <text evidence="2">The sequence shown here is derived from an EMBL/GenBank/DDBJ whole genome shotgun (WGS) entry which is preliminary data.</text>
</comment>
<dbReference type="EMBL" id="LZDD01000002">
    <property type="protein sequence ID" value="OJF71792.1"/>
    <property type="molecule type" value="Genomic_DNA"/>
</dbReference>
<gene>
    <name evidence="2" type="ORF">A9Q68_07335</name>
</gene>
<dbReference type="RefSeq" id="WP_071794043.1">
    <property type="nucleotide sequence ID" value="NZ_LZDD01000002.1"/>
</dbReference>
<evidence type="ECO:0000256" key="1">
    <source>
        <dbReference type="SAM" id="Phobius"/>
    </source>
</evidence>
<feature type="transmembrane region" description="Helical" evidence="1">
    <location>
        <begin position="12"/>
        <end position="31"/>
    </location>
</feature>
<dbReference type="OrthoDB" id="2222655at2"/>
<protein>
    <submittedName>
        <fullName evidence="2">Uncharacterized protein</fullName>
    </submittedName>
</protein>
<keyword evidence="1" id="KW-0812">Transmembrane</keyword>